<gene>
    <name evidence="3" type="ORF">GHT06_003982</name>
</gene>
<reference evidence="3" key="1">
    <citation type="submission" date="2022-05" db="EMBL/GenBank/DDBJ databases">
        <title>A multi-omics perspective on studying reproductive biology in Daphnia sinensis.</title>
        <authorList>
            <person name="Jia J."/>
        </authorList>
    </citation>
    <scope>NUCLEOTIDE SEQUENCE</scope>
    <source>
        <strain evidence="3">WSL</strain>
    </source>
</reference>
<organism evidence="3 4">
    <name type="scientific">Daphnia sinensis</name>
    <dbReference type="NCBI Taxonomy" id="1820382"/>
    <lineage>
        <taxon>Eukaryota</taxon>
        <taxon>Metazoa</taxon>
        <taxon>Ecdysozoa</taxon>
        <taxon>Arthropoda</taxon>
        <taxon>Crustacea</taxon>
        <taxon>Branchiopoda</taxon>
        <taxon>Diplostraca</taxon>
        <taxon>Cladocera</taxon>
        <taxon>Anomopoda</taxon>
        <taxon>Daphniidae</taxon>
        <taxon>Daphnia</taxon>
        <taxon>Daphnia similis group</taxon>
    </lineage>
</organism>
<feature type="compositionally biased region" description="Pro residues" evidence="2">
    <location>
        <begin position="79"/>
        <end position="88"/>
    </location>
</feature>
<accession>A0AAD5KE13</accession>
<evidence type="ECO:0000313" key="4">
    <source>
        <dbReference type="Proteomes" id="UP000820818"/>
    </source>
</evidence>
<protein>
    <submittedName>
        <fullName evidence="3">Uncharacterized protein</fullName>
    </submittedName>
</protein>
<comment type="caution">
    <text evidence="3">The sequence shown here is derived from an EMBL/GenBank/DDBJ whole genome shotgun (WGS) entry which is preliminary data.</text>
</comment>
<dbReference type="SUPFAM" id="SSF56954">
    <property type="entry name" value="Outer membrane efflux proteins (OEP)"/>
    <property type="match status" value="2"/>
</dbReference>
<dbReference type="GO" id="GO:0015562">
    <property type="term" value="F:efflux transmembrane transporter activity"/>
    <property type="evidence" value="ECO:0007669"/>
    <property type="project" value="InterPro"/>
</dbReference>
<dbReference type="EMBL" id="WJBH02000273">
    <property type="protein sequence ID" value="KAI9549724.1"/>
    <property type="molecule type" value="Genomic_DNA"/>
</dbReference>
<evidence type="ECO:0000256" key="1">
    <source>
        <dbReference type="SAM" id="Coils"/>
    </source>
</evidence>
<dbReference type="PANTHER" id="PTHR30203:SF24">
    <property type="entry name" value="BLR4935 PROTEIN"/>
    <property type="match status" value="1"/>
</dbReference>
<proteinExistence type="predicted"/>
<feature type="coiled-coil region" evidence="1">
    <location>
        <begin position="136"/>
        <end position="163"/>
    </location>
</feature>
<name>A0AAD5KE13_9CRUS</name>
<dbReference type="InterPro" id="IPR010131">
    <property type="entry name" value="MdtP/NodT-like"/>
</dbReference>
<keyword evidence="4" id="KW-1185">Reference proteome</keyword>
<evidence type="ECO:0000256" key="2">
    <source>
        <dbReference type="SAM" id="MobiDB-lite"/>
    </source>
</evidence>
<sequence length="368" mass="41474">MVWMIGTQKEEANQMSKAQYQLFLEEKNQLFFQVKSTWYDLISLKEEIKISQENLEYLKKYEELALIRFQAGTSSPASAPAPPMPPPGISSTTAGSTGGMGGMSGNESSSKTNTSTMNPAMSSAPMGSSASGMNAVLQIRLQIRELENTIEQLQANLEPLHIKFNQLLNREIRAEINLPVHLEKAVLSLEKQEILDSIRQNNPMLAMYQAEIGAYDQQAKMAKLEGRPMLGAGVNYMTFAPRLENDMPMGGENMVMPMVTMTLPIYRKKINSKIKETEFLKESAQLDRQKTENLLAMEWANAFRSWEESERNLRLYEDQILLVNQQIQLLVTSFTSNATVLKKFFGQISSFWNTTKSESMHSINSSKA</sequence>
<dbReference type="Gene3D" id="1.20.1600.10">
    <property type="entry name" value="Outer membrane efflux proteins (OEP)"/>
    <property type="match status" value="1"/>
</dbReference>
<feature type="compositionally biased region" description="Low complexity" evidence="2">
    <location>
        <begin position="117"/>
        <end position="129"/>
    </location>
</feature>
<evidence type="ECO:0000313" key="3">
    <source>
        <dbReference type="EMBL" id="KAI9549724.1"/>
    </source>
</evidence>
<dbReference type="PANTHER" id="PTHR30203">
    <property type="entry name" value="OUTER MEMBRANE CATION EFFLUX PROTEIN"/>
    <property type="match status" value="1"/>
</dbReference>
<keyword evidence="1" id="KW-0175">Coiled coil</keyword>
<feature type="region of interest" description="Disordered" evidence="2">
    <location>
        <begin position="74"/>
        <end position="129"/>
    </location>
</feature>
<dbReference type="AlphaFoldDB" id="A0AAD5KE13"/>
<dbReference type="Proteomes" id="UP000820818">
    <property type="component" value="Unassembled WGS sequence"/>
</dbReference>